<dbReference type="CDD" id="cd12954">
    <property type="entry name" value="MMP_TTHA0227_like_1"/>
    <property type="match status" value="1"/>
</dbReference>
<dbReference type="RefSeq" id="WP_307682219.1">
    <property type="nucleotide sequence ID" value="NZ_JAUSQX010000001.1"/>
</dbReference>
<organism evidence="2 3">
    <name type="scientific">Trueperella bonasi</name>
    <dbReference type="NCBI Taxonomy" id="312286"/>
    <lineage>
        <taxon>Bacteria</taxon>
        <taxon>Bacillati</taxon>
        <taxon>Actinomycetota</taxon>
        <taxon>Actinomycetes</taxon>
        <taxon>Actinomycetales</taxon>
        <taxon>Actinomycetaceae</taxon>
        <taxon>Trueperella</taxon>
    </lineage>
</organism>
<evidence type="ECO:0000256" key="1">
    <source>
        <dbReference type="SAM" id="MobiDB-lite"/>
    </source>
</evidence>
<proteinExistence type="predicted"/>
<feature type="compositionally biased region" description="Basic residues" evidence="1">
    <location>
        <begin position="1"/>
        <end position="18"/>
    </location>
</feature>
<dbReference type="SUPFAM" id="SSF55486">
    <property type="entry name" value="Metalloproteases ('zincins'), catalytic domain"/>
    <property type="match status" value="1"/>
</dbReference>
<dbReference type="Proteomes" id="UP001243212">
    <property type="component" value="Unassembled WGS sequence"/>
</dbReference>
<comment type="caution">
    <text evidence="2">The sequence shown here is derived from an EMBL/GenBank/DDBJ whole genome shotgun (WGS) entry which is preliminary data.</text>
</comment>
<sequence length="140" mass="16113">MHIPRRSHASRRDRHGRGPRGPILPMTIPGWRTRSDQFDDLLGWELGEYSRHLGPVLDRYDFAVMDVPGTDPAPWESGAPLARYLPFERPAKIHGRIIFYRMPILNAMRSHPDPRMLIHSIVTSQLAAALNRLPEDIDYL</sequence>
<keyword evidence="3" id="KW-1185">Reference proteome</keyword>
<gene>
    <name evidence="2" type="ORF">J2S70_000549</name>
</gene>
<evidence type="ECO:0000313" key="3">
    <source>
        <dbReference type="Proteomes" id="UP001243212"/>
    </source>
</evidence>
<reference evidence="2 3" key="1">
    <citation type="submission" date="2023-07" db="EMBL/GenBank/DDBJ databases">
        <title>Sequencing the genomes of 1000 actinobacteria strains.</title>
        <authorList>
            <person name="Klenk H.-P."/>
        </authorList>
    </citation>
    <scope>NUCLEOTIDE SEQUENCE [LARGE SCALE GENOMIC DNA]</scope>
    <source>
        <strain evidence="2 3">DSM 17163</strain>
    </source>
</reference>
<evidence type="ECO:0000313" key="2">
    <source>
        <dbReference type="EMBL" id="MDP9805967.1"/>
    </source>
</evidence>
<accession>A0ABT9NF13</accession>
<feature type="region of interest" description="Disordered" evidence="1">
    <location>
        <begin position="1"/>
        <end position="26"/>
    </location>
</feature>
<dbReference type="EMBL" id="JAUSQX010000001">
    <property type="protein sequence ID" value="MDP9805967.1"/>
    <property type="molecule type" value="Genomic_DNA"/>
</dbReference>
<name>A0ABT9NF13_9ACTO</name>
<protein>
    <recommendedName>
        <fullName evidence="4">Metallopeptidase family protein</fullName>
    </recommendedName>
</protein>
<evidence type="ECO:0008006" key="4">
    <source>
        <dbReference type="Google" id="ProtNLM"/>
    </source>
</evidence>